<keyword evidence="1" id="KW-0812">Transmembrane</keyword>
<evidence type="ECO:0000256" key="1">
    <source>
        <dbReference type="SAM" id="Phobius"/>
    </source>
</evidence>
<sequence>MNSWKSSSNSLVITFFGRYIVVVCGNTAGAGVSANKRKTLKGKAV</sequence>
<gene>
    <name evidence="2" type="ORF">KCX82_21705</name>
</gene>
<comment type="caution">
    <text evidence="2">The sequence shown here is derived from an EMBL/GenBank/DDBJ whole genome shotgun (WGS) entry which is preliminary data.</text>
</comment>
<dbReference type="EMBL" id="JAGSND010000030">
    <property type="protein sequence ID" value="MBR0600489.1"/>
    <property type="molecule type" value="Genomic_DNA"/>
</dbReference>
<reference evidence="2" key="2">
    <citation type="submission" date="2021-04" db="EMBL/GenBank/DDBJ databases">
        <authorList>
            <person name="Liu J."/>
        </authorList>
    </citation>
    <scope>NUCLEOTIDE SEQUENCE</scope>
    <source>
        <strain evidence="2">BAD-6</strain>
    </source>
</reference>
<feature type="transmembrane region" description="Helical" evidence="1">
    <location>
        <begin position="12"/>
        <end position="34"/>
    </location>
</feature>
<protein>
    <submittedName>
        <fullName evidence="2">Uncharacterized protein</fullName>
    </submittedName>
</protein>
<keyword evidence="3" id="KW-1185">Reference proteome</keyword>
<dbReference type="AlphaFoldDB" id="A0A8J8B3N0"/>
<organism evidence="2 3">
    <name type="scientific">Sinanaerobacter chloroacetimidivorans</name>
    <dbReference type="NCBI Taxonomy" id="2818044"/>
    <lineage>
        <taxon>Bacteria</taxon>
        <taxon>Bacillati</taxon>
        <taxon>Bacillota</taxon>
        <taxon>Clostridia</taxon>
        <taxon>Peptostreptococcales</taxon>
        <taxon>Anaerovoracaceae</taxon>
        <taxon>Sinanaerobacter</taxon>
    </lineage>
</organism>
<evidence type="ECO:0000313" key="3">
    <source>
        <dbReference type="Proteomes" id="UP000675664"/>
    </source>
</evidence>
<dbReference type="RefSeq" id="WP_227020606.1">
    <property type="nucleotide sequence ID" value="NZ_JAGSND010000030.1"/>
</dbReference>
<name>A0A8J8B3N0_9FIRM</name>
<evidence type="ECO:0000313" key="2">
    <source>
        <dbReference type="EMBL" id="MBR0600489.1"/>
    </source>
</evidence>
<dbReference type="Proteomes" id="UP000675664">
    <property type="component" value="Unassembled WGS sequence"/>
</dbReference>
<accession>A0A8J8B3N0</accession>
<reference evidence="2" key="1">
    <citation type="submission" date="2021-04" db="EMBL/GenBank/DDBJ databases">
        <title>Sinoanaerobacter chloroacetimidivorans sp. nov., an obligate anaerobic bacterium isolated from anaerobic sludge.</title>
        <authorList>
            <person name="Bao Y."/>
        </authorList>
    </citation>
    <scope>NUCLEOTIDE SEQUENCE</scope>
    <source>
        <strain evidence="2">BAD-6</strain>
    </source>
</reference>
<keyword evidence="1" id="KW-0472">Membrane</keyword>
<proteinExistence type="predicted"/>
<keyword evidence="1" id="KW-1133">Transmembrane helix</keyword>